<comment type="caution">
    <text evidence="5">The sequence shown here is derived from an EMBL/GenBank/DDBJ whole genome shotgun (WGS) entry which is preliminary data.</text>
</comment>
<dbReference type="PANTHER" id="PTHR21661:SF39">
    <property type="entry name" value="HYDROLASE, PUTATIVE (AFU_ORTHOLOGUE AFUA_3G08960)-RELATED"/>
    <property type="match status" value="1"/>
</dbReference>
<feature type="active site" description="Proton acceptor" evidence="3">
    <location>
        <position position="364"/>
    </location>
</feature>
<dbReference type="GO" id="GO:0004301">
    <property type="term" value="F:epoxide hydrolase activity"/>
    <property type="evidence" value="ECO:0007669"/>
    <property type="project" value="TreeGrafter"/>
</dbReference>
<keyword evidence="2" id="KW-0378">Hydrolase</keyword>
<evidence type="ECO:0000259" key="4">
    <source>
        <dbReference type="Pfam" id="PF06441"/>
    </source>
</evidence>
<dbReference type="OrthoDB" id="7130006at2759"/>
<feature type="domain" description="Epoxide hydrolase N-terminal" evidence="4">
    <location>
        <begin position="16"/>
        <end position="131"/>
    </location>
</feature>
<dbReference type="Pfam" id="PF06441">
    <property type="entry name" value="EHN"/>
    <property type="match status" value="1"/>
</dbReference>
<dbReference type="Proteomes" id="UP000799776">
    <property type="component" value="Unassembled WGS sequence"/>
</dbReference>
<proteinExistence type="inferred from homology"/>
<dbReference type="InterPro" id="IPR000639">
    <property type="entry name" value="Epox_hydrolase-like"/>
</dbReference>
<dbReference type="Gene3D" id="3.40.50.1820">
    <property type="entry name" value="alpha/beta hydrolase"/>
    <property type="match status" value="1"/>
</dbReference>
<feature type="active site" description="Nucleophile" evidence="3">
    <location>
        <position position="199"/>
    </location>
</feature>
<dbReference type="PANTHER" id="PTHR21661">
    <property type="entry name" value="EPOXIDE HYDROLASE 1-RELATED"/>
    <property type="match status" value="1"/>
</dbReference>
<name>A0A9P4I3K4_9PEZI</name>
<evidence type="ECO:0000313" key="5">
    <source>
        <dbReference type="EMBL" id="KAF2091834.1"/>
    </source>
</evidence>
<comment type="similarity">
    <text evidence="1">Belongs to the peptidase S33 family.</text>
</comment>
<protein>
    <submittedName>
        <fullName evidence="5">Alpha/beta-hydrolase</fullName>
    </submittedName>
</protein>
<accession>A0A9P4I3K4</accession>
<evidence type="ECO:0000256" key="3">
    <source>
        <dbReference type="PIRSR" id="PIRSR001112-1"/>
    </source>
</evidence>
<feature type="active site" description="Proton donor" evidence="3">
    <location>
        <position position="318"/>
    </location>
</feature>
<keyword evidence="6" id="KW-1185">Reference proteome</keyword>
<reference evidence="5" key="1">
    <citation type="journal article" date="2020" name="Stud. Mycol.">
        <title>101 Dothideomycetes genomes: a test case for predicting lifestyles and emergence of pathogens.</title>
        <authorList>
            <person name="Haridas S."/>
            <person name="Albert R."/>
            <person name="Binder M."/>
            <person name="Bloem J."/>
            <person name="Labutti K."/>
            <person name="Salamov A."/>
            <person name="Andreopoulos B."/>
            <person name="Baker S."/>
            <person name="Barry K."/>
            <person name="Bills G."/>
            <person name="Bluhm B."/>
            <person name="Cannon C."/>
            <person name="Castanera R."/>
            <person name="Culley D."/>
            <person name="Daum C."/>
            <person name="Ezra D."/>
            <person name="Gonzalez J."/>
            <person name="Henrissat B."/>
            <person name="Kuo A."/>
            <person name="Liang C."/>
            <person name="Lipzen A."/>
            <person name="Lutzoni F."/>
            <person name="Magnuson J."/>
            <person name="Mondo S."/>
            <person name="Nolan M."/>
            <person name="Ohm R."/>
            <person name="Pangilinan J."/>
            <person name="Park H.-J."/>
            <person name="Ramirez L."/>
            <person name="Alfaro M."/>
            <person name="Sun H."/>
            <person name="Tritt A."/>
            <person name="Yoshinaga Y."/>
            <person name="Zwiers L.-H."/>
            <person name="Turgeon B."/>
            <person name="Goodwin S."/>
            <person name="Spatafora J."/>
            <person name="Crous P."/>
            <person name="Grigoriev I."/>
        </authorList>
    </citation>
    <scope>NUCLEOTIDE SEQUENCE</scope>
    <source>
        <strain evidence="5">CBS 121410</strain>
    </source>
</reference>
<dbReference type="SUPFAM" id="SSF53474">
    <property type="entry name" value="alpha/beta-Hydrolases"/>
    <property type="match status" value="1"/>
</dbReference>
<dbReference type="GO" id="GO:0097176">
    <property type="term" value="P:epoxide metabolic process"/>
    <property type="evidence" value="ECO:0007669"/>
    <property type="project" value="TreeGrafter"/>
</dbReference>
<dbReference type="AlphaFoldDB" id="A0A9P4I3K4"/>
<dbReference type="PIRSF" id="PIRSF001112">
    <property type="entry name" value="Epoxide_hydrolase"/>
    <property type="match status" value="1"/>
</dbReference>
<dbReference type="InterPro" id="IPR010497">
    <property type="entry name" value="Epoxide_hydro_N"/>
</dbReference>
<dbReference type="EMBL" id="ML978711">
    <property type="protein sequence ID" value="KAF2091834.1"/>
    <property type="molecule type" value="Genomic_DNA"/>
</dbReference>
<sequence>MAQYETLPKSAKGKPTKFDVSVPEEKLEQFKQLIKLSPIGPQTYENLHEDRELGSSFGVTHKWLSNAKEAWLSFDWRAREEHINSFPHYKLPIKDDDGSTYDIHFVALFSEKPDAVPIALFHGWPGSFLEFLPMLSLIKKRFSPSELPYHLIVPSLPGYAFSSQPPLDKNFRGEDAARIMNKLMIQLGFESGYIAQGGDIGSFIARILAARYESCKVNFVVLFDKPEGVSDNAINEAEKKALARGQAFRDIGAAYAMEHGTRPATIGLVLSSSPIALLAWIGEKFLDWTDTDPSLDTILESVSLYWLTDTFPKAIYTYREVPANHVTKPFGFSWFPYELIPTPKAWAETTGNLVLYKQHTEGGHFAALEKPEILFADIEEFVKIAWKVR</sequence>
<dbReference type="InterPro" id="IPR029058">
    <property type="entry name" value="AB_hydrolase_fold"/>
</dbReference>
<dbReference type="PRINTS" id="PR00412">
    <property type="entry name" value="EPOXHYDRLASE"/>
</dbReference>
<dbReference type="InterPro" id="IPR016292">
    <property type="entry name" value="Epoxide_hydrolase"/>
</dbReference>
<evidence type="ECO:0000256" key="1">
    <source>
        <dbReference type="ARBA" id="ARBA00010088"/>
    </source>
</evidence>
<organism evidence="5 6">
    <name type="scientific">Saccharata proteae CBS 121410</name>
    <dbReference type="NCBI Taxonomy" id="1314787"/>
    <lineage>
        <taxon>Eukaryota</taxon>
        <taxon>Fungi</taxon>
        <taxon>Dikarya</taxon>
        <taxon>Ascomycota</taxon>
        <taxon>Pezizomycotina</taxon>
        <taxon>Dothideomycetes</taxon>
        <taxon>Dothideomycetes incertae sedis</taxon>
        <taxon>Botryosphaeriales</taxon>
        <taxon>Saccharataceae</taxon>
        <taxon>Saccharata</taxon>
    </lineage>
</organism>
<evidence type="ECO:0000256" key="2">
    <source>
        <dbReference type="ARBA" id="ARBA00022801"/>
    </source>
</evidence>
<gene>
    <name evidence="5" type="ORF">K490DRAFT_32025</name>
</gene>
<evidence type="ECO:0000313" key="6">
    <source>
        <dbReference type="Proteomes" id="UP000799776"/>
    </source>
</evidence>